<evidence type="ECO:0000256" key="1">
    <source>
        <dbReference type="ARBA" id="ARBA00004572"/>
    </source>
</evidence>
<evidence type="ECO:0000256" key="5">
    <source>
        <dbReference type="ARBA" id="ARBA00022692"/>
    </source>
</evidence>
<keyword evidence="4" id="KW-0813">Transport</keyword>
<gene>
    <name evidence="14" type="ORF">TSPI_04972</name>
</gene>
<dbReference type="EMBL" id="JBEUSY010000410">
    <property type="protein sequence ID" value="KAL1234508.1"/>
    <property type="molecule type" value="Genomic_DNA"/>
</dbReference>
<comment type="caution">
    <text evidence="14">The sequence shown here is derived from an EMBL/GenBank/DDBJ whole genome shotgun (WGS) entry which is preliminary data.</text>
</comment>
<accession>A0ABR3KDV8</accession>
<dbReference type="PANTHER" id="PTHR12504:SF0">
    <property type="entry name" value="MITOCHONDRIAL IMPORT RECEPTOR SUBUNIT TOM22 HOMOLOG"/>
    <property type="match status" value="1"/>
</dbReference>
<keyword evidence="5 13" id="KW-0812">Transmembrane</keyword>
<evidence type="ECO:0000256" key="13">
    <source>
        <dbReference type="SAM" id="Phobius"/>
    </source>
</evidence>
<sequence>MSKNLKTIEIDDTDQDIEETVAERLIGLTEMLPEGMQKAIFTICSTASELGRKLFVFTRSAMWIAASSAMILILPVMFEKDRADFQQMHLQQQNQILFGPGAAAAYSGQAALVIRNQKIRNTLDVEYEEASARLVQIHFESWKKWTNSSNRGNNISDKEAKRYIVEEARRLFKQNKTLANPIEIEELIREGRTRIAIAVHYGNPYPRPVYAFPKTLPIRKVSNQQTEKQSLP</sequence>
<evidence type="ECO:0000256" key="12">
    <source>
        <dbReference type="ARBA" id="ARBA00023170"/>
    </source>
</evidence>
<comment type="similarity">
    <text evidence="2">Belongs to the Tom22 family.</text>
</comment>
<evidence type="ECO:0000256" key="9">
    <source>
        <dbReference type="ARBA" id="ARBA00023010"/>
    </source>
</evidence>
<evidence type="ECO:0000256" key="6">
    <source>
        <dbReference type="ARBA" id="ARBA00022787"/>
    </source>
</evidence>
<evidence type="ECO:0000256" key="2">
    <source>
        <dbReference type="ARBA" id="ARBA00009874"/>
    </source>
</evidence>
<evidence type="ECO:0000256" key="8">
    <source>
        <dbReference type="ARBA" id="ARBA00022989"/>
    </source>
</evidence>
<dbReference type="Pfam" id="PF04281">
    <property type="entry name" value="Tom22"/>
    <property type="match status" value="1"/>
</dbReference>
<evidence type="ECO:0000256" key="3">
    <source>
        <dbReference type="ARBA" id="ARBA00016229"/>
    </source>
</evidence>
<evidence type="ECO:0000256" key="10">
    <source>
        <dbReference type="ARBA" id="ARBA00023128"/>
    </source>
</evidence>
<evidence type="ECO:0000256" key="11">
    <source>
        <dbReference type="ARBA" id="ARBA00023136"/>
    </source>
</evidence>
<comment type="subcellular location">
    <subcellularLocation>
        <location evidence="1">Mitochondrion outer membrane</location>
        <topology evidence="1">Single-pass membrane protein</topology>
    </subcellularLocation>
</comment>
<keyword evidence="12 14" id="KW-0675">Receptor</keyword>
<protein>
    <recommendedName>
        <fullName evidence="3">Mitochondrial import receptor subunit TOM22 homolog</fullName>
    </recommendedName>
</protein>
<evidence type="ECO:0000256" key="4">
    <source>
        <dbReference type="ARBA" id="ARBA00022448"/>
    </source>
</evidence>
<evidence type="ECO:0000313" key="14">
    <source>
        <dbReference type="EMBL" id="KAL1234508.1"/>
    </source>
</evidence>
<keyword evidence="6" id="KW-1000">Mitochondrion outer membrane</keyword>
<name>A0ABR3KDV8_TRISP</name>
<dbReference type="CDD" id="cd20261">
    <property type="entry name" value="Complex1_LYR_LYRM1"/>
    <property type="match status" value="1"/>
</dbReference>
<keyword evidence="10" id="KW-0496">Mitochondrion</keyword>
<organism evidence="14 15">
    <name type="scientific">Trichinella spiralis</name>
    <name type="common">Trichina worm</name>
    <dbReference type="NCBI Taxonomy" id="6334"/>
    <lineage>
        <taxon>Eukaryota</taxon>
        <taxon>Metazoa</taxon>
        <taxon>Ecdysozoa</taxon>
        <taxon>Nematoda</taxon>
        <taxon>Enoplea</taxon>
        <taxon>Dorylaimia</taxon>
        <taxon>Trichinellida</taxon>
        <taxon>Trichinellidae</taxon>
        <taxon>Trichinella</taxon>
    </lineage>
</organism>
<keyword evidence="11 13" id="KW-0472">Membrane</keyword>
<dbReference type="InterPro" id="IPR005683">
    <property type="entry name" value="Tom22"/>
</dbReference>
<keyword evidence="8 13" id="KW-1133">Transmembrane helix</keyword>
<dbReference type="Proteomes" id="UP001558632">
    <property type="component" value="Unassembled WGS sequence"/>
</dbReference>
<dbReference type="CDD" id="cd22884">
    <property type="entry name" value="TOM22"/>
    <property type="match status" value="1"/>
</dbReference>
<proteinExistence type="inferred from homology"/>
<feature type="transmembrane region" description="Helical" evidence="13">
    <location>
        <begin position="60"/>
        <end position="78"/>
    </location>
</feature>
<evidence type="ECO:0000256" key="7">
    <source>
        <dbReference type="ARBA" id="ARBA00022927"/>
    </source>
</evidence>
<reference evidence="14 15" key="1">
    <citation type="submission" date="2024-07" db="EMBL/GenBank/DDBJ databases">
        <title>Enhanced genomic and transcriptomic resources for Trichinella pseudospiralis and T. spiralis underpin the discovery of pronounced molecular differences between stages and species.</title>
        <authorList>
            <person name="Pasi K.K."/>
            <person name="La Rosa G."/>
            <person name="Gomez-Morales M.A."/>
            <person name="Tosini F."/>
            <person name="Sumanam S."/>
            <person name="Young N.D."/>
            <person name="Chang B.C."/>
            <person name="Robin G.B."/>
        </authorList>
    </citation>
    <scope>NUCLEOTIDE SEQUENCE [LARGE SCALE GENOMIC DNA]</scope>
    <source>
        <strain evidence="14">ISS534</strain>
    </source>
</reference>
<keyword evidence="15" id="KW-1185">Reference proteome</keyword>
<dbReference type="PANTHER" id="PTHR12504">
    <property type="entry name" value="MITOCHONDRIAL IMPORT RECEPTOR SUBUNIT TOM22"/>
    <property type="match status" value="1"/>
</dbReference>
<keyword evidence="9" id="KW-0811">Translocation</keyword>
<evidence type="ECO:0000313" key="15">
    <source>
        <dbReference type="Proteomes" id="UP001558632"/>
    </source>
</evidence>
<dbReference type="InterPro" id="IPR045294">
    <property type="entry name" value="Complex1_LYR_LYRM1"/>
</dbReference>
<keyword evidence="7" id="KW-0653">Protein transport</keyword>